<accession>A0AAP6CVW5</accession>
<feature type="domain" description="DNA methylase adenine-specific" evidence="9">
    <location>
        <begin position="189"/>
        <end position="504"/>
    </location>
</feature>
<dbReference type="InterPro" id="IPR038333">
    <property type="entry name" value="T1MK-like_N_sf"/>
</dbReference>
<keyword evidence="5" id="KW-0949">S-adenosyl-L-methionine</keyword>
<proteinExistence type="inferred from homology"/>
<comment type="similarity">
    <text evidence="1">Belongs to the N(4)/N(6)-methyltransferase family.</text>
</comment>
<dbReference type="NCBIfam" id="TIGR00497">
    <property type="entry name" value="hsdM"/>
    <property type="match status" value="1"/>
</dbReference>
<keyword evidence="3 11" id="KW-0489">Methyltransferase</keyword>
<evidence type="ECO:0000259" key="10">
    <source>
        <dbReference type="Pfam" id="PF12161"/>
    </source>
</evidence>
<dbReference type="Pfam" id="PF12161">
    <property type="entry name" value="HsdM_N"/>
    <property type="match status" value="1"/>
</dbReference>
<dbReference type="EC" id="2.1.1.72" evidence="2"/>
<gene>
    <name evidence="11" type="ORF">R7W55_01950</name>
</gene>
<dbReference type="RefSeq" id="WP_318046972.1">
    <property type="nucleotide sequence ID" value="NZ_JAWPFQ010000011.1"/>
</dbReference>
<comment type="catalytic activity">
    <reaction evidence="7">
        <text>a 2'-deoxyadenosine in DNA + S-adenosyl-L-methionine = an N(6)-methyl-2'-deoxyadenosine in DNA + S-adenosyl-L-homocysteine + H(+)</text>
        <dbReference type="Rhea" id="RHEA:15197"/>
        <dbReference type="Rhea" id="RHEA-COMP:12418"/>
        <dbReference type="Rhea" id="RHEA-COMP:12419"/>
        <dbReference type="ChEBI" id="CHEBI:15378"/>
        <dbReference type="ChEBI" id="CHEBI:57856"/>
        <dbReference type="ChEBI" id="CHEBI:59789"/>
        <dbReference type="ChEBI" id="CHEBI:90615"/>
        <dbReference type="ChEBI" id="CHEBI:90616"/>
        <dbReference type="EC" id="2.1.1.72"/>
    </reaction>
</comment>
<comment type="caution">
    <text evidence="11">The sequence shown here is derived from an EMBL/GenBank/DDBJ whole genome shotgun (WGS) entry which is preliminary data.</text>
</comment>
<dbReference type="Gene3D" id="1.20.1260.30">
    <property type="match status" value="1"/>
</dbReference>
<dbReference type="Pfam" id="PF02384">
    <property type="entry name" value="N6_Mtase"/>
    <property type="match status" value="1"/>
</dbReference>
<keyword evidence="8" id="KW-0175">Coiled coil</keyword>
<evidence type="ECO:0000256" key="1">
    <source>
        <dbReference type="ARBA" id="ARBA00006594"/>
    </source>
</evidence>
<dbReference type="Gene3D" id="3.40.50.150">
    <property type="entry name" value="Vaccinia Virus protein VP39"/>
    <property type="match status" value="1"/>
</dbReference>
<evidence type="ECO:0000259" key="9">
    <source>
        <dbReference type="Pfam" id="PF02384"/>
    </source>
</evidence>
<dbReference type="InterPro" id="IPR022749">
    <property type="entry name" value="D12N6_MeTrfase_N"/>
</dbReference>
<evidence type="ECO:0000256" key="5">
    <source>
        <dbReference type="ARBA" id="ARBA00022691"/>
    </source>
</evidence>
<name>A0AAP6CVW5_9BACT</name>
<dbReference type="PRINTS" id="PR00507">
    <property type="entry name" value="N12N6MTFRASE"/>
</dbReference>
<evidence type="ECO:0000256" key="4">
    <source>
        <dbReference type="ARBA" id="ARBA00022679"/>
    </source>
</evidence>
<dbReference type="InterPro" id="IPR002052">
    <property type="entry name" value="DNA_methylase_N6_adenine_CS"/>
</dbReference>
<dbReference type="InterPro" id="IPR003356">
    <property type="entry name" value="DNA_methylase_A-5"/>
</dbReference>
<evidence type="ECO:0000256" key="3">
    <source>
        <dbReference type="ARBA" id="ARBA00022603"/>
    </source>
</evidence>
<dbReference type="GO" id="GO:0009007">
    <property type="term" value="F:site-specific DNA-methyltransferase (adenine-specific) activity"/>
    <property type="evidence" value="ECO:0007669"/>
    <property type="project" value="UniProtKB-EC"/>
</dbReference>
<evidence type="ECO:0000256" key="8">
    <source>
        <dbReference type="SAM" id="Coils"/>
    </source>
</evidence>
<evidence type="ECO:0000256" key="6">
    <source>
        <dbReference type="ARBA" id="ARBA00022747"/>
    </source>
</evidence>
<dbReference type="PANTHER" id="PTHR42933:SF1">
    <property type="entry name" value="SITE-SPECIFIC DNA-METHYLTRANSFERASE (ADENINE-SPECIFIC)"/>
    <property type="match status" value="1"/>
</dbReference>
<feature type="coiled-coil region" evidence="8">
    <location>
        <begin position="773"/>
        <end position="800"/>
    </location>
</feature>
<evidence type="ECO:0000313" key="12">
    <source>
        <dbReference type="Proteomes" id="UP001287983"/>
    </source>
</evidence>
<protein>
    <recommendedName>
        <fullName evidence="2">site-specific DNA-methyltransferase (adenine-specific)</fullName>
        <ecNumber evidence="2">2.1.1.72</ecNumber>
    </recommendedName>
</protein>
<feature type="domain" description="N6 adenine-specific DNA methyltransferase N-terminal" evidence="10">
    <location>
        <begin position="9"/>
        <end position="180"/>
    </location>
</feature>
<dbReference type="InterPro" id="IPR051537">
    <property type="entry name" value="DNA_Adenine_Mtase"/>
</dbReference>
<evidence type="ECO:0000313" key="11">
    <source>
        <dbReference type="EMBL" id="MDW2916383.1"/>
    </source>
</evidence>
<keyword evidence="6" id="KW-0680">Restriction system</keyword>
<dbReference type="AlphaFoldDB" id="A0AAP6CVW5"/>
<dbReference type="SUPFAM" id="SSF53335">
    <property type="entry name" value="S-adenosyl-L-methionine-dependent methyltransferases"/>
    <property type="match status" value="1"/>
</dbReference>
<evidence type="ECO:0000256" key="7">
    <source>
        <dbReference type="ARBA" id="ARBA00047942"/>
    </source>
</evidence>
<sequence>MSKITKQQLGAKIWHGVNRLRKNLEAYEYKDYILGLLLYKFLCQKQTEYLISQEFDKDDHYLLDDQLDRSDIDLGNTGVLNWEAVDRKIESLKDKNGFFIQHRNLFDSWVKNKQKFDIKAFQGAFKDFSDGVNEIVNKSKKSSHASLFKGLFSKFETDLAKLAPNAKEQTEVISQLIDTINEIPTTRQQYDVLGFIYEYLIAQFASTAGKKAGEFYTPHEVSDLISRIVAFYLQKREKISIYDPTSGSGGLLLNIGQEFKKYSESAITYYAQEIKNETYNLTRMNLIMSNINSDSIHVRRGDTLEDDWPIFENEDTSTYRLLRVDAVVSNPPYSQRWEPKNAGHTEKFDEYGLPPENKADYAFLLHDLYHIKKDGIGAVVLPHGVLFRGGSEGQIRKKLVEKGQIDAIIGLPANMFYGTGIETVIIILKKLRDERDILFVDASNLFVKDGKNNRFAKSHIKKIADIVNNRLETEISKIISFEEIEKNNFNLNISRYVELTEKKEEEHDLFSLVFGSISKKELKRFDSFFLNFPKIKEKMFKENQENSDYYDLLSQDYINIIYNDSDFQNYLESFKTKVRDFINFFKSKVSDINSIKNINLIELEKDITEYIFSSLKFPLIDTYDVYQIIIDNFENVKEDLELLRENFPNFGSLDIKEFLNDQIESVDSINQKEKDFRRIKSWKSKFFSNDLIEQKFYPDEFAQLNQIQDQIDQFESEVKELYQIISDEDKTNEIYNDEKNTWIQSGIKKLAKTFKDSKESREKDSFESLIIQINEKYSDIEKLKKDLTNLKNDLANNSYNQYLNLNEKDFYDLLISKWWEKFIQNFKEKSEEFVDEQISGISEILNKYKHTFVDIQKKVSDLETKMSTFLDELEGSPADMEAIKKLSNILKAN</sequence>
<evidence type="ECO:0000256" key="2">
    <source>
        <dbReference type="ARBA" id="ARBA00011900"/>
    </source>
</evidence>
<dbReference type="GO" id="GO:0003677">
    <property type="term" value="F:DNA binding"/>
    <property type="evidence" value="ECO:0007669"/>
    <property type="project" value="InterPro"/>
</dbReference>
<dbReference type="GO" id="GO:0032259">
    <property type="term" value="P:methylation"/>
    <property type="evidence" value="ECO:0007669"/>
    <property type="project" value="UniProtKB-KW"/>
</dbReference>
<dbReference type="PROSITE" id="PS00092">
    <property type="entry name" value="N6_MTASE"/>
    <property type="match status" value="1"/>
</dbReference>
<dbReference type="EMBL" id="JAWPFQ010000011">
    <property type="protein sequence ID" value="MDW2916383.1"/>
    <property type="molecule type" value="Genomic_DNA"/>
</dbReference>
<dbReference type="Proteomes" id="UP001287983">
    <property type="component" value="Unassembled WGS sequence"/>
</dbReference>
<reference evidence="11" key="1">
    <citation type="submission" date="2023-10" db="EMBL/GenBank/DDBJ databases">
        <title>Genome sequences of Myoplasma ovipneumoniae isolated from sheep.</title>
        <authorList>
            <person name="Spergser J."/>
        </authorList>
    </citation>
    <scope>NUCLEOTIDE SEQUENCE</scope>
    <source>
        <strain evidence="11">5474_3</strain>
    </source>
</reference>
<dbReference type="GO" id="GO:0009307">
    <property type="term" value="P:DNA restriction-modification system"/>
    <property type="evidence" value="ECO:0007669"/>
    <property type="project" value="UniProtKB-KW"/>
</dbReference>
<organism evidence="11 12">
    <name type="scientific">Mesomycoplasma ovipneumoniae</name>
    <dbReference type="NCBI Taxonomy" id="29562"/>
    <lineage>
        <taxon>Bacteria</taxon>
        <taxon>Bacillati</taxon>
        <taxon>Mycoplasmatota</taxon>
        <taxon>Mycoplasmoidales</taxon>
        <taxon>Metamycoplasmataceae</taxon>
        <taxon>Mesomycoplasma</taxon>
    </lineage>
</organism>
<dbReference type="PANTHER" id="PTHR42933">
    <property type="entry name" value="SLR6095 PROTEIN"/>
    <property type="match status" value="1"/>
</dbReference>
<dbReference type="InterPro" id="IPR029063">
    <property type="entry name" value="SAM-dependent_MTases_sf"/>
</dbReference>
<dbReference type="InterPro" id="IPR004546">
    <property type="entry name" value="Restrct_endonuc_T1M"/>
</dbReference>
<keyword evidence="4 11" id="KW-0808">Transferase</keyword>
<dbReference type="GO" id="GO:0008170">
    <property type="term" value="F:N-methyltransferase activity"/>
    <property type="evidence" value="ECO:0007669"/>
    <property type="project" value="InterPro"/>
</dbReference>